<accession>A0A0E9XJJ8</accession>
<dbReference type="EMBL" id="GBXM01006719">
    <property type="protein sequence ID" value="JAI01859.1"/>
    <property type="molecule type" value="Transcribed_RNA"/>
</dbReference>
<protein>
    <submittedName>
        <fullName evidence="1">Uncharacterized protein</fullName>
    </submittedName>
</protein>
<reference evidence="1" key="1">
    <citation type="submission" date="2014-11" db="EMBL/GenBank/DDBJ databases">
        <authorList>
            <person name="Amaro Gonzalez C."/>
        </authorList>
    </citation>
    <scope>NUCLEOTIDE SEQUENCE</scope>
</reference>
<evidence type="ECO:0000313" key="1">
    <source>
        <dbReference type="EMBL" id="JAI01859.1"/>
    </source>
</evidence>
<name>A0A0E9XJJ8_ANGAN</name>
<sequence>MCLACATQNILSDIQLLLSPSWARGSSLLLTVAFQHLLSD</sequence>
<proteinExistence type="predicted"/>
<dbReference type="AlphaFoldDB" id="A0A0E9XJJ8"/>
<reference evidence="1" key="2">
    <citation type="journal article" date="2015" name="Fish Shellfish Immunol.">
        <title>Early steps in the European eel (Anguilla anguilla)-Vibrio vulnificus interaction in the gills: Role of the RtxA13 toxin.</title>
        <authorList>
            <person name="Callol A."/>
            <person name="Pajuelo D."/>
            <person name="Ebbesson L."/>
            <person name="Teles M."/>
            <person name="MacKenzie S."/>
            <person name="Amaro C."/>
        </authorList>
    </citation>
    <scope>NUCLEOTIDE SEQUENCE</scope>
</reference>
<organism evidence="1">
    <name type="scientific">Anguilla anguilla</name>
    <name type="common">European freshwater eel</name>
    <name type="synonym">Muraena anguilla</name>
    <dbReference type="NCBI Taxonomy" id="7936"/>
    <lineage>
        <taxon>Eukaryota</taxon>
        <taxon>Metazoa</taxon>
        <taxon>Chordata</taxon>
        <taxon>Craniata</taxon>
        <taxon>Vertebrata</taxon>
        <taxon>Euteleostomi</taxon>
        <taxon>Actinopterygii</taxon>
        <taxon>Neopterygii</taxon>
        <taxon>Teleostei</taxon>
        <taxon>Anguilliformes</taxon>
        <taxon>Anguillidae</taxon>
        <taxon>Anguilla</taxon>
    </lineage>
</organism>